<dbReference type="Proteomes" id="UP001054945">
    <property type="component" value="Unassembled WGS sequence"/>
</dbReference>
<proteinExistence type="predicted"/>
<dbReference type="AlphaFoldDB" id="A0AAV4NZ99"/>
<accession>A0AAV4NZ99</accession>
<gene>
    <name evidence="1" type="ORF">CEXT_420821</name>
</gene>
<protein>
    <submittedName>
        <fullName evidence="1">Uncharacterized protein</fullName>
    </submittedName>
</protein>
<comment type="caution">
    <text evidence="1">The sequence shown here is derived from an EMBL/GenBank/DDBJ whole genome shotgun (WGS) entry which is preliminary data.</text>
</comment>
<evidence type="ECO:0000313" key="2">
    <source>
        <dbReference type="Proteomes" id="UP001054945"/>
    </source>
</evidence>
<evidence type="ECO:0000313" key="1">
    <source>
        <dbReference type="EMBL" id="GIX89640.1"/>
    </source>
</evidence>
<organism evidence="1 2">
    <name type="scientific">Caerostris extrusa</name>
    <name type="common">Bark spider</name>
    <name type="synonym">Caerostris bankana</name>
    <dbReference type="NCBI Taxonomy" id="172846"/>
    <lineage>
        <taxon>Eukaryota</taxon>
        <taxon>Metazoa</taxon>
        <taxon>Ecdysozoa</taxon>
        <taxon>Arthropoda</taxon>
        <taxon>Chelicerata</taxon>
        <taxon>Arachnida</taxon>
        <taxon>Araneae</taxon>
        <taxon>Araneomorphae</taxon>
        <taxon>Entelegynae</taxon>
        <taxon>Araneoidea</taxon>
        <taxon>Araneidae</taxon>
        <taxon>Caerostris</taxon>
    </lineage>
</organism>
<sequence>MSSVIDEVASAIPVPDDGYKQARSPQYDRCYAQYVFQLTLYVLQVVGEQLENFSKALGETIAEDASQKMLQTNNALSAETLNVLNRGKISETKDNLRDLKTH</sequence>
<reference evidence="1 2" key="1">
    <citation type="submission" date="2021-06" db="EMBL/GenBank/DDBJ databases">
        <title>Caerostris extrusa draft genome.</title>
        <authorList>
            <person name="Kono N."/>
            <person name="Arakawa K."/>
        </authorList>
    </citation>
    <scope>NUCLEOTIDE SEQUENCE [LARGE SCALE GENOMIC DNA]</scope>
</reference>
<keyword evidence="2" id="KW-1185">Reference proteome</keyword>
<name>A0AAV4NZ99_CAEEX</name>
<dbReference type="EMBL" id="BPLR01021445">
    <property type="protein sequence ID" value="GIX89640.1"/>
    <property type="molecule type" value="Genomic_DNA"/>
</dbReference>